<dbReference type="OMA" id="SWMLIAP"/>
<keyword evidence="3" id="KW-1185">Reference proteome</keyword>
<organism evidence="2">
    <name type="scientific">Oryza punctata</name>
    <name type="common">Red rice</name>
    <dbReference type="NCBI Taxonomy" id="4537"/>
    <lineage>
        <taxon>Eukaryota</taxon>
        <taxon>Viridiplantae</taxon>
        <taxon>Streptophyta</taxon>
        <taxon>Embryophyta</taxon>
        <taxon>Tracheophyta</taxon>
        <taxon>Spermatophyta</taxon>
        <taxon>Magnoliopsida</taxon>
        <taxon>Liliopsida</taxon>
        <taxon>Poales</taxon>
        <taxon>Poaceae</taxon>
        <taxon>BOP clade</taxon>
        <taxon>Oryzoideae</taxon>
        <taxon>Oryzeae</taxon>
        <taxon>Oryzinae</taxon>
        <taxon>Oryza</taxon>
    </lineage>
</organism>
<reference evidence="2" key="1">
    <citation type="submission" date="2015-04" db="UniProtKB">
        <authorList>
            <consortium name="EnsemblPlants"/>
        </authorList>
    </citation>
    <scope>IDENTIFICATION</scope>
</reference>
<evidence type="ECO:0000313" key="3">
    <source>
        <dbReference type="Proteomes" id="UP000026962"/>
    </source>
</evidence>
<dbReference type="Gramene" id="OPUNC01G11870.1">
    <property type="protein sequence ID" value="OPUNC01G11870.1"/>
    <property type="gene ID" value="OPUNC01G11870"/>
</dbReference>
<dbReference type="HOGENOM" id="CLU_138832_0_0_1"/>
<dbReference type="AlphaFoldDB" id="A0A0E0JHC2"/>
<protein>
    <submittedName>
        <fullName evidence="2">Uncharacterized protein</fullName>
    </submittedName>
</protein>
<feature type="region of interest" description="Disordered" evidence="1">
    <location>
        <begin position="73"/>
        <end position="96"/>
    </location>
</feature>
<name>A0A0E0JHC2_ORYPU</name>
<evidence type="ECO:0000256" key="1">
    <source>
        <dbReference type="SAM" id="MobiDB-lite"/>
    </source>
</evidence>
<reference evidence="2" key="2">
    <citation type="submission" date="2018-05" db="EMBL/GenBank/DDBJ databases">
        <title>OpunRS2 (Oryza punctata Reference Sequence Version 2).</title>
        <authorList>
            <person name="Zhang J."/>
            <person name="Kudrna D."/>
            <person name="Lee S."/>
            <person name="Talag J."/>
            <person name="Welchert J."/>
            <person name="Wing R.A."/>
        </authorList>
    </citation>
    <scope>NUCLEOTIDE SEQUENCE [LARGE SCALE GENOMIC DNA]</scope>
</reference>
<sequence>MNSRETMETRLTTSWMLIAPPKASMRLPKSTVMNGSAAPLATAPSVPSTISAASVLSANANSLWNGTRAATAAAARSPLAAAPPPLPFPGLESAAATEADGAAAAEAFASASLQDSGMASSSLPPLTNQDSKLFFLLAPPLDWAQQQPQRRAALLQESINPT</sequence>
<accession>A0A0E0JHC2</accession>
<dbReference type="Proteomes" id="UP000026962">
    <property type="component" value="Chromosome 1"/>
</dbReference>
<evidence type="ECO:0000313" key="2">
    <source>
        <dbReference type="EnsemblPlants" id="OPUNC01G11870.1"/>
    </source>
</evidence>
<dbReference type="EnsemblPlants" id="OPUNC01G11870.1">
    <property type="protein sequence ID" value="OPUNC01G11870.1"/>
    <property type="gene ID" value="OPUNC01G11870"/>
</dbReference>
<proteinExistence type="predicted"/>